<accession>A0A5A7QUB4</accession>
<keyword evidence="1" id="KW-0378">Hydrolase</keyword>
<evidence type="ECO:0000313" key="1">
    <source>
        <dbReference type="EMBL" id="GER48820.1"/>
    </source>
</evidence>
<gene>
    <name evidence="1" type="ORF">STAS_26010</name>
</gene>
<name>A0A5A7QUB4_STRAF</name>
<dbReference type="Proteomes" id="UP000325081">
    <property type="component" value="Unassembled WGS sequence"/>
</dbReference>
<comment type="caution">
    <text evidence="1">The sequence shown here is derived from an EMBL/GenBank/DDBJ whole genome shotgun (WGS) entry which is preliminary data.</text>
</comment>
<keyword evidence="2" id="KW-1185">Reference proteome</keyword>
<protein>
    <submittedName>
        <fullName evidence="1">GDSL-like Lipase/Acylhydrolase superfamily protein</fullName>
    </submittedName>
</protein>
<proteinExistence type="predicted"/>
<dbReference type="GO" id="GO:0016787">
    <property type="term" value="F:hydrolase activity"/>
    <property type="evidence" value="ECO:0007669"/>
    <property type="project" value="UniProtKB-KW"/>
</dbReference>
<organism evidence="1 2">
    <name type="scientific">Striga asiatica</name>
    <name type="common">Asiatic witchweed</name>
    <name type="synonym">Buchnera asiatica</name>
    <dbReference type="NCBI Taxonomy" id="4170"/>
    <lineage>
        <taxon>Eukaryota</taxon>
        <taxon>Viridiplantae</taxon>
        <taxon>Streptophyta</taxon>
        <taxon>Embryophyta</taxon>
        <taxon>Tracheophyta</taxon>
        <taxon>Spermatophyta</taxon>
        <taxon>Magnoliopsida</taxon>
        <taxon>eudicotyledons</taxon>
        <taxon>Gunneridae</taxon>
        <taxon>Pentapetalae</taxon>
        <taxon>asterids</taxon>
        <taxon>lamiids</taxon>
        <taxon>Lamiales</taxon>
        <taxon>Orobanchaceae</taxon>
        <taxon>Buchnereae</taxon>
        <taxon>Striga</taxon>
    </lineage>
</organism>
<dbReference type="AlphaFoldDB" id="A0A5A7QUB4"/>
<sequence length="114" mass="11892">MGKGCTCSSSRRVAAVAKPMVACASRARDRRRKRAGLRAILKGSTFADEWRCLIGLLGRITNQSARERGRRARTAAAAGAAEEAGSIAETGGDGVGTGCGCIGRTGRQEKGCHR</sequence>
<dbReference type="EMBL" id="BKCP01008293">
    <property type="protein sequence ID" value="GER48820.1"/>
    <property type="molecule type" value="Genomic_DNA"/>
</dbReference>
<reference evidence="2" key="1">
    <citation type="journal article" date="2019" name="Curr. Biol.">
        <title>Genome Sequence of Striga asiatica Provides Insight into the Evolution of Plant Parasitism.</title>
        <authorList>
            <person name="Yoshida S."/>
            <person name="Kim S."/>
            <person name="Wafula E.K."/>
            <person name="Tanskanen J."/>
            <person name="Kim Y.M."/>
            <person name="Honaas L."/>
            <person name="Yang Z."/>
            <person name="Spallek T."/>
            <person name="Conn C.E."/>
            <person name="Ichihashi Y."/>
            <person name="Cheong K."/>
            <person name="Cui S."/>
            <person name="Der J.P."/>
            <person name="Gundlach H."/>
            <person name="Jiao Y."/>
            <person name="Hori C."/>
            <person name="Ishida J.K."/>
            <person name="Kasahara H."/>
            <person name="Kiba T."/>
            <person name="Kim M.S."/>
            <person name="Koo N."/>
            <person name="Laohavisit A."/>
            <person name="Lee Y.H."/>
            <person name="Lumba S."/>
            <person name="McCourt P."/>
            <person name="Mortimer J.C."/>
            <person name="Mutuku J.M."/>
            <person name="Nomura T."/>
            <person name="Sasaki-Sekimoto Y."/>
            <person name="Seto Y."/>
            <person name="Wang Y."/>
            <person name="Wakatake T."/>
            <person name="Sakakibara H."/>
            <person name="Demura T."/>
            <person name="Yamaguchi S."/>
            <person name="Yoneyama K."/>
            <person name="Manabe R.I."/>
            <person name="Nelson D.C."/>
            <person name="Schulman A.H."/>
            <person name="Timko M.P."/>
            <person name="dePamphilis C.W."/>
            <person name="Choi D."/>
            <person name="Shirasu K."/>
        </authorList>
    </citation>
    <scope>NUCLEOTIDE SEQUENCE [LARGE SCALE GENOMIC DNA]</scope>
    <source>
        <strain evidence="2">cv. UVA1</strain>
    </source>
</reference>
<evidence type="ECO:0000313" key="2">
    <source>
        <dbReference type="Proteomes" id="UP000325081"/>
    </source>
</evidence>